<keyword evidence="2" id="KW-0418">Kinase</keyword>
<evidence type="ECO:0000256" key="1">
    <source>
        <dbReference type="SAM" id="MobiDB-lite"/>
    </source>
</evidence>
<dbReference type="GO" id="GO:0016301">
    <property type="term" value="F:kinase activity"/>
    <property type="evidence" value="ECO:0007669"/>
    <property type="project" value="UniProtKB-KW"/>
</dbReference>
<dbReference type="AlphaFoldDB" id="A0AA41NB33"/>
<gene>
    <name evidence="2" type="ORF">SUZIE_191140</name>
</gene>
<evidence type="ECO:0000313" key="3">
    <source>
        <dbReference type="Proteomes" id="UP001166674"/>
    </source>
</evidence>
<comment type="caution">
    <text evidence="2">The sequence shown here is derived from an EMBL/GenBank/DDBJ whole genome shotgun (WGS) entry which is preliminary data.</text>
</comment>
<evidence type="ECO:0000313" key="2">
    <source>
        <dbReference type="EMBL" id="MBZ3887076.1"/>
    </source>
</evidence>
<keyword evidence="3" id="KW-1185">Reference proteome</keyword>
<protein>
    <submittedName>
        <fullName evidence="2">Serine/threonine-protein kinase Nek4</fullName>
    </submittedName>
</protein>
<keyword evidence="2" id="KW-0808">Transferase</keyword>
<feature type="region of interest" description="Disordered" evidence="1">
    <location>
        <begin position="139"/>
        <end position="209"/>
    </location>
</feature>
<organism evidence="2 3">
    <name type="scientific">Sciurus carolinensis</name>
    <name type="common">Eastern gray squirrel</name>
    <dbReference type="NCBI Taxonomy" id="30640"/>
    <lineage>
        <taxon>Eukaryota</taxon>
        <taxon>Metazoa</taxon>
        <taxon>Chordata</taxon>
        <taxon>Craniata</taxon>
        <taxon>Vertebrata</taxon>
        <taxon>Euteleostomi</taxon>
        <taxon>Mammalia</taxon>
        <taxon>Eutheria</taxon>
        <taxon>Euarchontoglires</taxon>
        <taxon>Glires</taxon>
        <taxon>Rodentia</taxon>
        <taxon>Sciuromorpha</taxon>
        <taxon>Sciuridae</taxon>
        <taxon>Sciurinae</taxon>
        <taxon>Sciurini</taxon>
        <taxon>Sciurus</taxon>
    </lineage>
</organism>
<name>A0AA41NB33_SCICA</name>
<accession>A0AA41NB33</accession>
<dbReference type="Proteomes" id="UP001166674">
    <property type="component" value="Unassembled WGS sequence"/>
</dbReference>
<sequence>MLSKRPEERPSVRSILRQHYIKHQISVFLEAMKSKTSKNNIKNGDSKSKPVATMVSRKAESNREVIHPQLHSTEDSKIYVVSEDKGLSQKKPVVIDPLKPPAGLKDHTGKLDLSNTTVSLATISRVNIDILPEERRDSMNKGLVQKNQPRHLDASSEHEGKCSISQVKKSLEDNAKSSAHPESPIPTLSSDSGSGGGSEPVKLLQPLNKDSKLRTRTNLMVNVLWRNRAQSTQVYSHISLDLNFPVSTAMAEEKKTG</sequence>
<dbReference type="EMBL" id="JAATJV010413020">
    <property type="protein sequence ID" value="MBZ3887076.1"/>
    <property type="molecule type" value="Genomic_DNA"/>
</dbReference>
<feature type="compositionally biased region" description="Basic and acidic residues" evidence="1">
    <location>
        <begin position="150"/>
        <end position="161"/>
    </location>
</feature>
<proteinExistence type="predicted"/>
<feature type="region of interest" description="Disordered" evidence="1">
    <location>
        <begin position="36"/>
        <end position="62"/>
    </location>
</feature>
<reference evidence="2" key="1">
    <citation type="submission" date="2020-03" db="EMBL/GenBank/DDBJ databases">
        <title>Studies in the Genomics of Life Span.</title>
        <authorList>
            <person name="Glass D."/>
        </authorList>
    </citation>
    <scope>NUCLEOTIDE SEQUENCE</scope>
    <source>
        <strain evidence="2">SUZIE</strain>
        <tissue evidence="2">Muscle</tissue>
    </source>
</reference>